<evidence type="ECO:0000259" key="6">
    <source>
        <dbReference type="Pfam" id="PF13700"/>
    </source>
</evidence>
<proteinExistence type="inferred from homology"/>
<dbReference type="InterPro" id="IPR025296">
    <property type="entry name" value="DUF4158"/>
</dbReference>
<dbReference type="Pfam" id="PF01526">
    <property type="entry name" value="DDE_Tnp_Tn3"/>
    <property type="match status" value="1"/>
</dbReference>
<gene>
    <name evidence="7" type="ORF">RAE19_18005</name>
</gene>
<keyword evidence="4" id="KW-0233">DNA recombination</keyword>
<evidence type="ECO:0000256" key="1">
    <source>
        <dbReference type="ARBA" id="ARBA00009402"/>
    </source>
</evidence>
<evidence type="ECO:0000313" key="8">
    <source>
        <dbReference type="Proteomes" id="UP001321700"/>
    </source>
</evidence>
<evidence type="ECO:0000256" key="4">
    <source>
        <dbReference type="ARBA" id="ARBA00023172"/>
    </source>
</evidence>
<dbReference type="EMBL" id="JAVBIK010000003">
    <property type="protein sequence ID" value="MDT7520571.1"/>
    <property type="molecule type" value="Genomic_DNA"/>
</dbReference>
<evidence type="ECO:0000256" key="3">
    <source>
        <dbReference type="ARBA" id="ARBA00023125"/>
    </source>
</evidence>
<keyword evidence="2" id="KW-0815">Transposition</keyword>
<dbReference type="RefSeq" id="WP_313876294.1">
    <property type="nucleotide sequence ID" value="NZ_JAVBIK010000003.1"/>
</dbReference>
<dbReference type="Proteomes" id="UP001321700">
    <property type="component" value="Unassembled WGS sequence"/>
</dbReference>
<evidence type="ECO:0000313" key="7">
    <source>
        <dbReference type="EMBL" id="MDT7520571.1"/>
    </source>
</evidence>
<dbReference type="InterPro" id="IPR047653">
    <property type="entry name" value="Tn3-like_transpos"/>
</dbReference>
<dbReference type="Pfam" id="PF13700">
    <property type="entry name" value="DUF4158"/>
    <property type="match status" value="1"/>
</dbReference>
<evidence type="ECO:0000256" key="2">
    <source>
        <dbReference type="ARBA" id="ARBA00022578"/>
    </source>
</evidence>
<keyword evidence="8" id="KW-1185">Reference proteome</keyword>
<reference evidence="7 8" key="1">
    <citation type="submission" date="2023-08" db="EMBL/GenBank/DDBJ databases">
        <title>Rhodoferax potami sp. nov. and Rhodoferax mekongensis sp. nov., isolated from the Mekong River in Thailand.</title>
        <authorList>
            <person name="Kitikhun S."/>
            <person name="Charoenyingcharoen P."/>
            <person name="Siriarchawattana P."/>
            <person name="Likhitrattanapisal S."/>
            <person name="Nilsakha T."/>
            <person name="Chanpet A."/>
            <person name="Rattanawaree P."/>
            <person name="Ingsriswang S."/>
        </authorList>
    </citation>
    <scope>NUCLEOTIDE SEQUENCE [LARGE SCALE GENOMIC DNA]</scope>
    <source>
        <strain evidence="7 8">TBRC 17660</strain>
    </source>
</reference>
<comment type="caution">
    <text evidence="7">The sequence shown here is derived from an EMBL/GenBank/DDBJ whole genome shotgun (WGS) entry which is preliminary data.</text>
</comment>
<accession>A0ABU3KRX3</accession>
<organism evidence="7 8">
    <name type="scientific">Rhodoferax potami</name>
    <dbReference type="NCBI Taxonomy" id="3068338"/>
    <lineage>
        <taxon>Bacteria</taxon>
        <taxon>Pseudomonadati</taxon>
        <taxon>Pseudomonadota</taxon>
        <taxon>Betaproteobacteria</taxon>
        <taxon>Burkholderiales</taxon>
        <taxon>Comamonadaceae</taxon>
        <taxon>Rhodoferax</taxon>
    </lineage>
</organism>
<protein>
    <submittedName>
        <fullName evidence="7">Tn3 family transposase</fullName>
    </submittedName>
</protein>
<comment type="similarity">
    <text evidence="1">Belongs to the transposase 7 family.</text>
</comment>
<feature type="domain" description="Tn3 transposase DDE" evidence="5">
    <location>
        <begin position="567"/>
        <end position="949"/>
    </location>
</feature>
<dbReference type="NCBIfam" id="NF033527">
    <property type="entry name" value="transpos_Tn3"/>
    <property type="match status" value="1"/>
</dbReference>
<sequence length="977" mass="109716">MEHWRSPYLGLRDIPAGLNEFELTTFFSYSAAELATVRSLRKPLHRFGLALHMGFIRMSGRTLDAVDRIPKMLWSHLGAQIGIDPPAMGTLRSLYIDRIRTLSEHQQQAYRALGFQQMTEHQRRYVVRWLRETLVSRSDQTSLLPALKRWLYDHRILQIAPRELKSLIATAQRDHEAQLLKALELRYGQQKLQTWEAALNSKTQDGTPLQTWLWAAPLKQSTVQITQFFDKVDHLRAMGVAENWPSSVNDAAVRHYARRCAHRAPSVSKRITATRRSLEVACFLRYALCTSSDQLLLMLRRWIRKTANDAARETMPTYADAQAKLHEFALNVRKLARQEDLSHEDLRAQLVELATATLTDTKVSRSALARAHLIDHPAQARALLARLLTLPLAAQGDHPVIQALEILHNTYANRVTTLATAPDLKLGNRWQKVIAGTDRKKALSALEWATLFALRLSLRNGSVYLEHSFVFRSQATLFISKEDWKKTRDMHYAQLGLSKDPKETLEPLAEHLHKRLQDFATAAASGQIRVDSEGIHQEKSPASPEDIRVAALRRTLYEGRPPGQLPEIVLEMDSAVRFSWILLGREPNSRRELLMVYAAVFAHGTSMSAADVSRMIPELPVEAVRQTMKRLSDERRMREASDAMLQYLHRFEIAKHWGRSDLASSDMMSLETERAIWQSRVDPRRKTASVGIYTHVRDGWGIMYDQPIVLNERQAGVAIEGVVRQSAVEDVGQLAVDTHGYTDFAMAVAKLLGFDLCPALADIKHRKLFALKGTIVPNVLDPVMACNLELSAMEGIFDELVRIAASIRSGQCSAVQALTRFGSAARGQSVYDGGVQFGKMLCTIFKVDYLLNAAFRSEIRHALNRGESTHTLQHAIHSGKIPAALSKRMDSMAAVSSALSLLSNCVMAWNAGHMQTAWDAIKAAGGELLIADARSVSPTNIAEINLRGTLDFPVEKFALRILPSSVNIKDLSRRRTA</sequence>
<dbReference type="InterPro" id="IPR002513">
    <property type="entry name" value="Tn3_Tnp_DDE_dom"/>
</dbReference>
<evidence type="ECO:0000259" key="5">
    <source>
        <dbReference type="Pfam" id="PF01526"/>
    </source>
</evidence>
<name>A0ABU3KRX3_9BURK</name>
<keyword evidence="3" id="KW-0238">DNA-binding</keyword>
<feature type="domain" description="DUF4158" evidence="6">
    <location>
        <begin position="11"/>
        <end position="171"/>
    </location>
</feature>